<keyword evidence="1" id="KW-0472">Membrane</keyword>
<dbReference type="AlphaFoldDB" id="X0VDN0"/>
<evidence type="ECO:0000256" key="1">
    <source>
        <dbReference type="SAM" id="Phobius"/>
    </source>
</evidence>
<keyword evidence="1" id="KW-1133">Transmembrane helix</keyword>
<feature type="non-terminal residue" evidence="2">
    <location>
        <position position="1"/>
    </location>
</feature>
<dbReference type="EMBL" id="BARS01023353">
    <property type="protein sequence ID" value="GAG10568.1"/>
    <property type="molecule type" value="Genomic_DNA"/>
</dbReference>
<name>X0VDN0_9ZZZZ</name>
<feature type="transmembrane region" description="Helical" evidence="1">
    <location>
        <begin position="158"/>
        <end position="178"/>
    </location>
</feature>
<comment type="caution">
    <text evidence="2">The sequence shown here is derived from an EMBL/GenBank/DDBJ whole genome shotgun (WGS) entry which is preliminary data.</text>
</comment>
<reference evidence="2" key="1">
    <citation type="journal article" date="2014" name="Front. Microbiol.">
        <title>High frequency of phylogenetically diverse reductive dehalogenase-homologous genes in deep subseafloor sedimentary metagenomes.</title>
        <authorList>
            <person name="Kawai M."/>
            <person name="Futagami T."/>
            <person name="Toyoda A."/>
            <person name="Takaki Y."/>
            <person name="Nishi S."/>
            <person name="Hori S."/>
            <person name="Arai W."/>
            <person name="Tsubouchi T."/>
            <person name="Morono Y."/>
            <person name="Uchiyama I."/>
            <person name="Ito T."/>
            <person name="Fujiyama A."/>
            <person name="Inagaki F."/>
            <person name="Takami H."/>
        </authorList>
    </citation>
    <scope>NUCLEOTIDE SEQUENCE</scope>
    <source>
        <strain evidence="2">Expedition CK06-06</strain>
    </source>
</reference>
<feature type="transmembrane region" description="Helical" evidence="1">
    <location>
        <begin position="127"/>
        <end position="146"/>
    </location>
</feature>
<keyword evidence="1" id="KW-0812">Transmembrane</keyword>
<organism evidence="2">
    <name type="scientific">marine sediment metagenome</name>
    <dbReference type="NCBI Taxonomy" id="412755"/>
    <lineage>
        <taxon>unclassified sequences</taxon>
        <taxon>metagenomes</taxon>
        <taxon>ecological metagenomes</taxon>
    </lineage>
</organism>
<proteinExistence type="predicted"/>
<gene>
    <name evidence="2" type="ORF">S01H1_37191</name>
</gene>
<accession>X0VDN0</accession>
<protein>
    <submittedName>
        <fullName evidence="2">Uncharacterized protein</fullName>
    </submittedName>
</protein>
<evidence type="ECO:0000313" key="2">
    <source>
        <dbReference type="EMBL" id="GAG10568.1"/>
    </source>
</evidence>
<sequence>PFRSGGWSDNYQGRRLADTLFVQWRLARRGGYRPKPHMEAFMRGLFAVEGQARRIATDWDGLREGLNNLRVIAAITRIREHLGPTQFEENMHQFIETGSTIMRKLAEGPVTQDRTSIAKTAPKRYSAMWIAVSGLSLMLVSLALILERLTVASANPLMSEKIAAIIFIAVTLGTIWYLRPTKEEE</sequence>